<feature type="transmembrane region" description="Helical" evidence="7">
    <location>
        <begin position="64"/>
        <end position="84"/>
    </location>
</feature>
<keyword evidence="6 7" id="KW-0472">Membrane</keyword>
<dbReference type="Pfam" id="PF09335">
    <property type="entry name" value="VTT_dom"/>
    <property type="match status" value="1"/>
</dbReference>
<gene>
    <name evidence="9" type="ORF">GIY23_12480</name>
</gene>
<evidence type="ECO:0000256" key="5">
    <source>
        <dbReference type="ARBA" id="ARBA00022989"/>
    </source>
</evidence>
<evidence type="ECO:0000256" key="3">
    <source>
        <dbReference type="ARBA" id="ARBA00022475"/>
    </source>
</evidence>
<keyword evidence="5 7" id="KW-1133">Transmembrane helix</keyword>
<evidence type="ECO:0000256" key="6">
    <source>
        <dbReference type="ARBA" id="ARBA00023136"/>
    </source>
</evidence>
<evidence type="ECO:0000256" key="4">
    <source>
        <dbReference type="ARBA" id="ARBA00022692"/>
    </source>
</evidence>
<protein>
    <recommendedName>
        <fullName evidence="7">TVP38/TMEM64 family membrane protein</fullName>
    </recommendedName>
</protein>
<proteinExistence type="inferred from homology"/>
<feature type="transmembrane region" description="Helical" evidence="7">
    <location>
        <begin position="179"/>
        <end position="199"/>
    </location>
</feature>
<keyword evidence="4 7" id="KW-0812">Transmembrane</keyword>
<feature type="domain" description="VTT" evidence="8">
    <location>
        <begin position="84"/>
        <end position="201"/>
    </location>
</feature>
<dbReference type="EMBL" id="CP045929">
    <property type="protein sequence ID" value="QGK70233.1"/>
    <property type="molecule type" value="Genomic_DNA"/>
</dbReference>
<sequence>MMWARRGRSMSPSGSWLGRPLTWLRRPMARLAVFATLLLAALVVGLWARPVAPLLNADQWRSDGDVWTPLLFVLVFGVAALLFVPRPALSAAAGAVFSLPVALPVVVLGTVFGAGVAFWLARLLGRDAVGPWLREGRLETLDALSVRRGFTATVVCRLLPLLPYAVVNYGAGVTRVRTVPFLAGTAVGTLPANIAYVTIGSALVVDTASGLVTWLGFAVAVVVLSALAWFGRRRVLPGAASARGWEPLEAESSSP</sequence>
<dbReference type="KEGG" id="sace:GIY23_12480"/>
<dbReference type="Proteomes" id="UP000371041">
    <property type="component" value="Chromosome"/>
</dbReference>
<feature type="transmembrane region" description="Helical" evidence="7">
    <location>
        <begin position="149"/>
        <end position="167"/>
    </location>
</feature>
<comment type="similarity">
    <text evidence="2 7">Belongs to the TVP38/TMEM64 family.</text>
</comment>
<evidence type="ECO:0000256" key="2">
    <source>
        <dbReference type="ARBA" id="ARBA00008640"/>
    </source>
</evidence>
<evidence type="ECO:0000259" key="8">
    <source>
        <dbReference type="Pfam" id="PF09335"/>
    </source>
</evidence>
<evidence type="ECO:0000256" key="1">
    <source>
        <dbReference type="ARBA" id="ARBA00004651"/>
    </source>
</evidence>
<reference evidence="10" key="1">
    <citation type="submission" date="2019-11" db="EMBL/GenBank/DDBJ databases">
        <title>The complete genome sequence of Saccharopolyspora sp. E2A.</title>
        <authorList>
            <person name="Zhang G."/>
        </authorList>
    </citation>
    <scope>NUCLEOTIDE SEQUENCE [LARGE SCALE GENOMIC DNA]</scope>
    <source>
        <strain evidence="10">E2A</strain>
    </source>
</reference>
<dbReference type="AlphaFoldDB" id="A0A5Q3Q7B4"/>
<feature type="transmembrane region" description="Helical" evidence="7">
    <location>
        <begin position="96"/>
        <end position="121"/>
    </location>
</feature>
<accession>A0A5Q3Q7B4</accession>
<feature type="transmembrane region" description="Helical" evidence="7">
    <location>
        <begin position="211"/>
        <end position="230"/>
    </location>
</feature>
<organism evidence="9 10">
    <name type="scientific">Allosaccharopolyspora coralli</name>
    <dbReference type="NCBI Taxonomy" id="2665642"/>
    <lineage>
        <taxon>Bacteria</taxon>
        <taxon>Bacillati</taxon>
        <taxon>Actinomycetota</taxon>
        <taxon>Actinomycetes</taxon>
        <taxon>Pseudonocardiales</taxon>
        <taxon>Pseudonocardiaceae</taxon>
        <taxon>Allosaccharopolyspora</taxon>
    </lineage>
</organism>
<keyword evidence="10" id="KW-1185">Reference proteome</keyword>
<name>A0A5Q3Q7B4_9PSEU</name>
<dbReference type="InterPro" id="IPR015414">
    <property type="entry name" value="TMEM64"/>
</dbReference>
<evidence type="ECO:0000313" key="9">
    <source>
        <dbReference type="EMBL" id="QGK70233.1"/>
    </source>
</evidence>
<dbReference type="InterPro" id="IPR032816">
    <property type="entry name" value="VTT_dom"/>
</dbReference>
<dbReference type="PANTHER" id="PTHR12677">
    <property type="entry name" value="GOLGI APPARATUS MEMBRANE PROTEIN TVP38-RELATED"/>
    <property type="match status" value="1"/>
</dbReference>
<evidence type="ECO:0000313" key="10">
    <source>
        <dbReference type="Proteomes" id="UP000371041"/>
    </source>
</evidence>
<dbReference type="PANTHER" id="PTHR12677:SF59">
    <property type="entry name" value="GOLGI APPARATUS MEMBRANE PROTEIN TVP38-RELATED"/>
    <property type="match status" value="1"/>
</dbReference>
<comment type="subcellular location">
    <subcellularLocation>
        <location evidence="1 7">Cell membrane</location>
        <topology evidence="1 7">Multi-pass membrane protein</topology>
    </subcellularLocation>
</comment>
<evidence type="ECO:0000256" key="7">
    <source>
        <dbReference type="RuleBase" id="RU366058"/>
    </source>
</evidence>
<keyword evidence="3 7" id="KW-1003">Cell membrane</keyword>
<dbReference type="GO" id="GO:0005886">
    <property type="term" value="C:plasma membrane"/>
    <property type="evidence" value="ECO:0007669"/>
    <property type="project" value="UniProtKB-SubCell"/>
</dbReference>